<protein>
    <submittedName>
        <fullName evidence="1">Uncharacterized protein</fullName>
    </submittedName>
</protein>
<gene>
    <name evidence="1" type="primary">ORF199600</name>
</gene>
<organism evidence="1">
    <name type="scientific">Arion vulgaris</name>
    <dbReference type="NCBI Taxonomy" id="1028688"/>
    <lineage>
        <taxon>Eukaryota</taxon>
        <taxon>Metazoa</taxon>
        <taxon>Spiralia</taxon>
        <taxon>Lophotrochozoa</taxon>
        <taxon>Mollusca</taxon>
        <taxon>Gastropoda</taxon>
        <taxon>Heterobranchia</taxon>
        <taxon>Euthyneura</taxon>
        <taxon>Panpulmonata</taxon>
        <taxon>Eupulmonata</taxon>
        <taxon>Stylommatophora</taxon>
        <taxon>Helicina</taxon>
        <taxon>Arionoidea</taxon>
        <taxon>Arionidae</taxon>
        <taxon>Arion</taxon>
    </lineage>
</organism>
<name>A0A0B7BLI2_9EUPU</name>
<feature type="non-terminal residue" evidence="1">
    <location>
        <position position="68"/>
    </location>
</feature>
<reference evidence="1" key="1">
    <citation type="submission" date="2014-12" db="EMBL/GenBank/DDBJ databases">
        <title>Insight into the proteome of Arion vulgaris.</title>
        <authorList>
            <person name="Aradska J."/>
            <person name="Bulat T."/>
            <person name="Smidak R."/>
            <person name="Sarate P."/>
            <person name="Gangsoo J."/>
            <person name="Sialana F."/>
            <person name="Bilban M."/>
            <person name="Lubec G."/>
        </authorList>
    </citation>
    <scope>NUCLEOTIDE SEQUENCE</scope>
    <source>
        <tissue evidence="1">Skin</tissue>
    </source>
</reference>
<proteinExistence type="predicted"/>
<accession>A0A0B7BLI2</accession>
<dbReference type="EMBL" id="HACG01047334">
    <property type="protein sequence ID" value="CEK94199.1"/>
    <property type="molecule type" value="Transcribed_RNA"/>
</dbReference>
<feature type="non-terminal residue" evidence="1">
    <location>
        <position position="1"/>
    </location>
</feature>
<sequence>LSCSEKSLQSEQDIAVSQLICLQLLSETLLLAIIRCAETYKSGLVRADQIGRKLREAAVIHNNLVFKD</sequence>
<dbReference type="AlphaFoldDB" id="A0A0B7BLI2"/>
<evidence type="ECO:0000313" key="1">
    <source>
        <dbReference type="EMBL" id="CEK94199.1"/>
    </source>
</evidence>